<protein>
    <submittedName>
        <fullName evidence="3">Helix-turn-helix</fullName>
    </submittedName>
</protein>
<dbReference type="InterPro" id="IPR001387">
    <property type="entry name" value="Cro/C1-type_HTH"/>
</dbReference>
<dbReference type="Gene3D" id="1.10.260.40">
    <property type="entry name" value="lambda repressor-like DNA-binding domains"/>
    <property type="match status" value="1"/>
</dbReference>
<dbReference type="PANTHER" id="PTHR46558">
    <property type="entry name" value="TRACRIPTIONAL REGULATORY PROTEIN-RELATED-RELATED"/>
    <property type="match status" value="1"/>
</dbReference>
<dbReference type="SMART" id="SM00530">
    <property type="entry name" value="HTH_XRE"/>
    <property type="match status" value="1"/>
</dbReference>
<dbReference type="AlphaFoldDB" id="A0A1I2D137"/>
<dbReference type="GO" id="GO:0003677">
    <property type="term" value="F:DNA binding"/>
    <property type="evidence" value="ECO:0007669"/>
    <property type="project" value="UniProtKB-KW"/>
</dbReference>
<evidence type="ECO:0000256" key="1">
    <source>
        <dbReference type="ARBA" id="ARBA00023125"/>
    </source>
</evidence>
<keyword evidence="1" id="KW-0238">DNA-binding</keyword>
<dbReference type="PROSITE" id="PS50943">
    <property type="entry name" value="HTH_CROC1"/>
    <property type="match status" value="1"/>
</dbReference>
<proteinExistence type="predicted"/>
<organism evidence="3 4">
    <name type="scientific">Paenibacillus algorifonticola</name>
    <dbReference type="NCBI Taxonomy" id="684063"/>
    <lineage>
        <taxon>Bacteria</taxon>
        <taxon>Bacillati</taxon>
        <taxon>Bacillota</taxon>
        <taxon>Bacilli</taxon>
        <taxon>Bacillales</taxon>
        <taxon>Paenibacillaceae</taxon>
        <taxon>Paenibacillus</taxon>
    </lineage>
</organism>
<evidence type="ECO:0000259" key="2">
    <source>
        <dbReference type="PROSITE" id="PS50943"/>
    </source>
</evidence>
<evidence type="ECO:0000313" key="3">
    <source>
        <dbReference type="EMBL" id="SFE74238.1"/>
    </source>
</evidence>
<dbReference type="EMBL" id="FONN01000006">
    <property type="protein sequence ID" value="SFE74238.1"/>
    <property type="molecule type" value="Genomic_DNA"/>
</dbReference>
<dbReference type="SUPFAM" id="SSF47413">
    <property type="entry name" value="lambda repressor-like DNA-binding domains"/>
    <property type="match status" value="1"/>
</dbReference>
<dbReference type="InterPro" id="IPR010982">
    <property type="entry name" value="Lambda_DNA-bd_dom_sf"/>
</dbReference>
<dbReference type="Proteomes" id="UP000183410">
    <property type="component" value="Unassembled WGS sequence"/>
</dbReference>
<name>A0A1I2D137_9BACL</name>
<accession>A0A1I2D137</accession>
<keyword evidence="4" id="KW-1185">Reference proteome</keyword>
<feature type="domain" description="HTH cro/C1-type" evidence="2">
    <location>
        <begin position="8"/>
        <end position="60"/>
    </location>
</feature>
<sequence length="74" mass="8553">MKRMVFSNYRKSFKKTQREVAFAVGVTESHIRHIENGRANPDAKLLFKLVKYFGTNAEMLFPDLADQDIEFAGK</sequence>
<gene>
    <name evidence="3" type="ORF">SAMN04487969_10635</name>
</gene>
<reference evidence="4" key="1">
    <citation type="submission" date="2016-10" db="EMBL/GenBank/DDBJ databases">
        <authorList>
            <person name="Varghese N."/>
            <person name="Submissions S."/>
        </authorList>
    </citation>
    <scope>NUCLEOTIDE SEQUENCE [LARGE SCALE GENOMIC DNA]</scope>
    <source>
        <strain evidence="4">CGMCC 1.10223</strain>
    </source>
</reference>
<evidence type="ECO:0000313" key="4">
    <source>
        <dbReference type="Proteomes" id="UP000183410"/>
    </source>
</evidence>
<dbReference type="Pfam" id="PF01381">
    <property type="entry name" value="HTH_3"/>
    <property type="match status" value="1"/>
</dbReference>
<dbReference type="CDD" id="cd00093">
    <property type="entry name" value="HTH_XRE"/>
    <property type="match status" value="1"/>
</dbReference>
<dbReference type="PANTHER" id="PTHR46558:SF4">
    <property type="entry name" value="DNA-BIDING PHAGE PROTEIN"/>
    <property type="match status" value="1"/>
</dbReference>